<sequence length="294" mass="34034">MKDFKSHFRFNKRERSGVFFLLLIVLLLQVGYVLLSYLPIAKPKGVFSKDIVLQSKIDVLKKNALQKDSVKVYPFNPNFINDYKGYTLGMSVDEINRLHIFRKQNQYVNSPEEFQKVTLISDSLLAIISPYFRFPEWTQKTNRKSEVWNKVAKNSEYDQNSIGIKDLNKATSEDLKSVHGIGDKLSQRIVKFRNRLGGFLVDDQLFDVYGLDSQVAKIALKSFRVIEKPDIKKININTASVEEMVQLVYLRKSVAQRIVEYRNMNGGIGSFDELTEIEDFPSDKIDRIKLYLTL</sequence>
<evidence type="ECO:0000313" key="2">
    <source>
        <dbReference type="Proteomes" id="UP000276603"/>
    </source>
</evidence>
<dbReference type="Proteomes" id="UP000276603">
    <property type="component" value="Unassembled WGS sequence"/>
</dbReference>
<protein>
    <submittedName>
        <fullName evidence="1">Helix-hairpin-helix domain-containing protein</fullName>
    </submittedName>
</protein>
<comment type="caution">
    <text evidence="1">The sequence shown here is derived from an EMBL/GenBank/DDBJ whole genome shotgun (WGS) entry which is preliminary data.</text>
</comment>
<dbReference type="AlphaFoldDB" id="A0A3B0BZK5"/>
<dbReference type="OrthoDB" id="981124at2"/>
<dbReference type="PANTHER" id="PTHR21180:SF32">
    <property type="entry name" value="ENDONUCLEASE_EXONUCLEASE_PHOSPHATASE FAMILY DOMAIN-CONTAINING PROTEIN 1"/>
    <property type="match status" value="1"/>
</dbReference>
<evidence type="ECO:0000313" key="1">
    <source>
        <dbReference type="EMBL" id="RKN78340.1"/>
    </source>
</evidence>
<name>A0A3B0BZK5_9FLAO</name>
<organism evidence="1 2">
    <name type="scientific">Ulvibacterium marinum</name>
    <dbReference type="NCBI Taxonomy" id="2419782"/>
    <lineage>
        <taxon>Bacteria</taxon>
        <taxon>Pseudomonadati</taxon>
        <taxon>Bacteroidota</taxon>
        <taxon>Flavobacteriia</taxon>
        <taxon>Flavobacteriales</taxon>
        <taxon>Flavobacteriaceae</taxon>
        <taxon>Ulvibacterium</taxon>
    </lineage>
</organism>
<reference evidence="1 2" key="1">
    <citation type="submission" date="2018-10" db="EMBL/GenBank/DDBJ databases">
        <title>Ulvibacterium marinum gen. nov., sp. nov., a novel marine bacterium of the family Flavobacteriaceae, isolated from a culture of the green alga Ulva prolifera.</title>
        <authorList>
            <person name="Zhang Z."/>
        </authorList>
    </citation>
    <scope>NUCLEOTIDE SEQUENCE [LARGE SCALE GENOMIC DNA]</scope>
    <source>
        <strain evidence="1 2">CCMM003</strain>
    </source>
</reference>
<dbReference type="InterPro" id="IPR010994">
    <property type="entry name" value="RuvA_2-like"/>
</dbReference>
<dbReference type="InterPro" id="IPR051675">
    <property type="entry name" value="Endo/Exo/Phosphatase_dom_1"/>
</dbReference>
<dbReference type="EMBL" id="RBCJ01000004">
    <property type="protein sequence ID" value="RKN78340.1"/>
    <property type="molecule type" value="Genomic_DNA"/>
</dbReference>
<gene>
    <name evidence="1" type="ORF">D7Z94_19125</name>
</gene>
<proteinExistence type="predicted"/>
<accession>A0A3B0BZK5</accession>
<keyword evidence="2" id="KW-1185">Reference proteome</keyword>
<dbReference type="PANTHER" id="PTHR21180">
    <property type="entry name" value="ENDONUCLEASE/EXONUCLEASE/PHOSPHATASE FAMILY DOMAIN-CONTAINING PROTEIN 1"/>
    <property type="match status" value="1"/>
</dbReference>
<dbReference type="RefSeq" id="WP_120713246.1">
    <property type="nucleotide sequence ID" value="NZ_RBCJ01000004.1"/>
</dbReference>
<dbReference type="SUPFAM" id="SSF47781">
    <property type="entry name" value="RuvA domain 2-like"/>
    <property type="match status" value="2"/>
</dbReference>
<dbReference type="Pfam" id="PF12836">
    <property type="entry name" value="HHH_3"/>
    <property type="match status" value="2"/>
</dbReference>
<dbReference type="Gene3D" id="1.10.150.280">
    <property type="entry name" value="AF1531-like domain"/>
    <property type="match status" value="2"/>
</dbReference>